<dbReference type="AlphaFoldDB" id="A0AAV2BAW9"/>
<dbReference type="Gene3D" id="3.40.1280.30">
    <property type="match status" value="1"/>
</dbReference>
<name>A0AAV2BAW9_9ARAC</name>
<accession>A0AAV2BAW9</accession>
<keyword evidence="6" id="KW-0809">Transit peptide</keyword>
<evidence type="ECO:0000259" key="10">
    <source>
        <dbReference type="PROSITE" id="PS51675"/>
    </source>
</evidence>
<evidence type="ECO:0000256" key="8">
    <source>
        <dbReference type="ARBA" id="ARBA00023128"/>
    </source>
</evidence>
<protein>
    <recommendedName>
        <fullName evidence="9">RNA (guanine-9-)-methyltransferase domain-containing protein 1</fullName>
    </recommendedName>
</protein>
<keyword evidence="3" id="KW-0808">Transferase</keyword>
<dbReference type="InterPro" id="IPR007356">
    <property type="entry name" value="tRNA_m1G_MeTrfase_euk"/>
</dbReference>
<dbReference type="GO" id="GO:0032259">
    <property type="term" value="P:methylation"/>
    <property type="evidence" value="ECO:0007669"/>
    <property type="project" value="UniProtKB-KW"/>
</dbReference>
<evidence type="ECO:0000256" key="2">
    <source>
        <dbReference type="ARBA" id="ARBA00022603"/>
    </source>
</evidence>
<comment type="subcellular location">
    <subcellularLocation>
        <location evidence="1">Mitochondrion</location>
    </subcellularLocation>
</comment>
<keyword evidence="8" id="KW-0496">Mitochondrion</keyword>
<dbReference type="GO" id="GO:0005654">
    <property type="term" value="C:nucleoplasm"/>
    <property type="evidence" value="ECO:0007669"/>
    <property type="project" value="TreeGrafter"/>
</dbReference>
<dbReference type="InterPro" id="IPR028564">
    <property type="entry name" value="MT_TRM10-typ"/>
</dbReference>
<dbReference type="InterPro" id="IPR025812">
    <property type="entry name" value="Trm10_C_MTase_dom"/>
</dbReference>
<evidence type="ECO:0000256" key="9">
    <source>
        <dbReference type="ARBA" id="ARBA00029803"/>
    </source>
</evidence>
<dbReference type="PROSITE" id="PS51675">
    <property type="entry name" value="SAM_MT_TRM10"/>
    <property type="match status" value="1"/>
</dbReference>
<feature type="domain" description="SAM-dependent MTase TRM10-type" evidence="10">
    <location>
        <begin position="207"/>
        <end position="400"/>
    </location>
</feature>
<dbReference type="GO" id="GO:0005739">
    <property type="term" value="C:mitochondrion"/>
    <property type="evidence" value="ECO:0007669"/>
    <property type="project" value="UniProtKB-SubCell"/>
</dbReference>
<evidence type="ECO:0000256" key="1">
    <source>
        <dbReference type="ARBA" id="ARBA00004173"/>
    </source>
</evidence>
<evidence type="ECO:0000256" key="6">
    <source>
        <dbReference type="ARBA" id="ARBA00022946"/>
    </source>
</evidence>
<keyword evidence="12" id="KW-1185">Reference proteome</keyword>
<gene>
    <name evidence="11" type="ORF">LARSCL_LOCUS18137</name>
</gene>
<evidence type="ECO:0000256" key="7">
    <source>
        <dbReference type="ARBA" id="ARBA00023054"/>
    </source>
</evidence>
<evidence type="ECO:0000256" key="3">
    <source>
        <dbReference type="ARBA" id="ARBA00022679"/>
    </source>
</evidence>
<evidence type="ECO:0000313" key="12">
    <source>
        <dbReference type="Proteomes" id="UP001497382"/>
    </source>
</evidence>
<keyword evidence="7" id="KW-0175">Coiled coil</keyword>
<dbReference type="GO" id="GO:0008168">
    <property type="term" value="F:methyltransferase activity"/>
    <property type="evidence" value="ECO:0007669"/>
    <property type="project" value="UniProtKB-KW"/>
</dbReference>
<evidence type="ECO:0000256" key="5">
    <source>
        <dbReference type="ARBA" id="ARBA00022694"/>
    </source>
</evidence>
<dbReference type="GO" id="GO:0000049">
    <property type="term" value="F:tRNA binding"/>
    <property type="evidence" value="ECO:0007669"/>
    <property type="project" value="TreeGrafter"/>
</dbReference>
<dbReference type="InterPro" id="IPR038459">
    <property type="entry name" value="MT_TRM10-typ_sf"/>
</dbReference>
<sequence length="409" mass="48289">MNNFCRKLFVLKLFRSNGEIFCRQFSNSLIPWKSKSSFNLIHQLRSKEIRFVHTGVCLRSVNTGQELLENKEESPDCQQNEELDFKVAKYADLATDLEKKKKILMILMEHEVSKLEGRKVPSKISIEDMKELLSTYSYSSRVKYMRFLAEKECKRIAERRRKETKIIEREKWLIEKENLKPAEHIQYGIGHNTMVVRVRRSSIFRYAYQRLANSVLYGQKVVVDLDFDCFMRKQDCNNCGEQLLELYSANRKNVHPFDLTFCNADINSQTMSAFRKYMPNLYAPDNFITVTDMSYLDIYPKEKLVYITPYAKEPLKVYDHNAIYIIGGLVDKCIREPVVLAKAKREQIRAVHLPYDEYLMWGRGNKSLPLNHILGILLEMKNTNDWKKAFRYVPQRKLVRSLDLYAEYS</sequence>
<dbReference type="PANTHER" id="PTHR13563:SF5">
    <property type="entry name" value="TRNA METHYLTRANSFERASE 10 HOMOLOG C"/>
    <property type="match status" value="1"/>
</dbReference>
<dbReference type="GO" id="GO:0097745">
    <property type="term" value="P:mitochondrial tRNA 5'-end processing"/>
    <property type="evidence" value="ECO:0007669"/>
    <property type="project" value="TreeGrafter"/>
</dbReference>
<comment type="caution">
    <text evidence="11">The sequence shown here is derived from an EMBL/GenBank/DDBJ whole genome shotgun (WGS) entry which is preliminary data.</text>
</comment>
<proteinExistence type="predicted"/>
<dbReference type="PANTHER" id="PTHR13563">
    <property type="entry name" value="TRNA (GUANINE-9-) METHYLTRANSFERASE"/>
    <property type="match status" value="1"/>
</dbReference>
<dbReference type="CDD" id="cd18102">
    <property type="entry name" value="Trm10_MRRP1"/>
    <property type="match status" value="1"/>
</dbReference>
<dbReference type="Proteomes" id="UP001497382">
    <property type="component" value="Unassembled WGS sequence"/>
</dbReference>
<reference evidence="11 12" key="1">
    <citation type="submission" date="2024-04" db="EMBL/GenBank/DDBJ databases">
        <authorList>
            <person name="Rising A."/>
            <person name="Reimegard J."/>
            <person name="Sonavane S."/>
            <person name="Akerstrom W."/>
            <person name="Nylinder S."/>
            <person name="Hedman E."/>
            <person name="Kallberg Y."/>
        </authorList>
    </citation>
    <scope>NUCLEOTIDE SEQUENCE [LARGE SCALE GENOMIC DNA]</scope>
</reference>
<keyword evidence="2" id="KW-0489">Methyltransferase</keyword>
<evidence type="ECO:0000256" key="4">
    <source>
        <dbReference type="ARBA" id="ARBA00022691"/>
    </source>
</evidence>
<evidence type="ECO:0000313" key="11">
    <source>
        <dbReference type="EMBL" id="CAL1293338.1"/>
    </source>
</evidence>
<dbReference type="EMBL" id="CAXIEN010000324">
    <property type="protein sequence ID" value="CAL1293338.1"/>
    <property type="molecule type" value="Genomic_DNA"/>
</dbReference>
<keyword evidence="4" id="KW-0949">S-adenosyl-L-methionine</keyword>
<organism evidence="11 12">
    <name type="scientific">Larinioides sclopetarius</name>
    <dbReference type="NCBI Taxonomy" id="280406"/>
    <lineage>
        <taxon>Eukaryota</taxon>
        <taxon>Metazoa</taxon>
        <taxon>Ecdysozoa</taxon>
        <taxon>Arthropoda</taxon>
        <taxon>Chelicerata</taxon>
        <taxon>Arachnida</taxon>
        <taxon>Araneae</taxon>
        <taxon>Araneomorphae</taxon>
        <taxon>Entelegynae</taxon>
        <taxon>Araneoidea</taxon>
        <taxon>Araneidae</taxon>
        <taxon>Larinioides</taxon>
    </lineage>
</organism>
<keyword evidence="5" id="KW-0819">tRNA processing</keyword>
<dbReference type="GO" id="GO:0070131">
    <property type="term" value="P:positive regulation of mitochondrial translation"/>
    <property type="evidence" value="ECO:0007669"/>
    <property type="project" value="TreeGrafter"/>
</dbReference>